<protein>
    <submittedName>
        <fullName evidence="2">Restriction enzyme</fullName>
    </submittedName>
</protein>
<evidence type="ECO:0000313" key="2">
    <source>
        <dbReference type="EMBL" id="DAF54635.1"/>
    </source>
</evidence>
<dbReference type="EMBL" id="BK032682">
    <property type="protein sequence ID" value="DAF54635.1"/>
    <property type="molecule type" value="Genomic_DNA"/>
</dbReference>
<reference evidence="2" key="1">
    <citation type="journal article" date="2021" name="Proc. Natl. Acad. Sci. U.S.A.">
        <title>A Catalog of Tens of Thousands of Viruses from Human Metagenomes Reveals Hidden Associations with Chronic Diseases.</title>
        <authorList>
            <person name="Tisza M.J."/>
            <person name="Buck C.B."/>
        </authorList>
    </citation>
    <scope>NUCLEOTIDE SEQUENCE</scope>
    <source>
        <strain evidence="2">CtqPo10</strain>
    </source>
</reference>
<evidence type="ECO:0000259" key="1">
    <source>
        <dbReference type="Pfam" id="PF14311"/>
    </source>
</evidence>
<name>A0A8S5SV08_9CAUD</name>
<feature type="domain" description="Treble clef zinc finger" evidence="1">
    <location>
        <begin position="90"/>
        <end position="125"/>
    </location>
</feature>
<accession>A0A8S5SV08</accession>
<proteinExistence type="predicted"/>
<dbReference type="Pfam" id="PF14311">
    <property type="entry name" value="DUF4379"/>
    <property type="match status" value="2"/>
</dbReference>
<sequence>MARKLTHDEWINKYKDNIDDSLELLSKYDGTKNKIQVRCKFCGKIYYTLPSVLVNGCKCKHCSLTKTNEQFVEELSSINKNILPLEKYHSDGTPILVKCLICGHEWKAIPTHLLKNHGCPQCARKLVGLKKRKNLNDFLLDLKKKNPTIAYIDGFEKMHSKVTFKSKICGHTWKSTPNNVIYGGSGCPICSMSQGERKIYTFLSDNNIEFEPQKVFDDLFGVNNGFLSYDFYLEKYNLLIEYQGQQHEKPVVLPFVKRKKITPEEQFKIQQEHDKRKREYAKSHNIELMEIWYWDKDKINEILSNKLNINNIEKLA</sequence>
<feature type="domain" description="Treble clef zinc finger" evidence="1">
    <location>
        <begin position="158"/>
        <end position="192"/>
    </location>
</feature>
<organism evidence="2">
    <name type="scientific">Siphoviridae sp. ctqPo10</name>
    <dbReference type="NCBI Taxonomy" id="2827948"/>
    <lineage>
        <taxon>Viruses</taxon>
        <taxon>Duplodnaviria</taxon>
        <taxon>Heunggongvirae</taxon>
        <taxon>Uroviricota</taxon>
        <taxon>Caudoviricetes</taxon>
    </lineage>
</organism>
<dbReference type="Gene3D" id="3.40.960.10">
    <property type="entry name" value="VSR Endonuclease"/>
    <property type="match status" value="1"/>
</dbReference>
<dbReference type="InterPro" id="IPR025487">
    <property type="entry name" value="DUF4379"/>
</dbReference>